<dbReference type="SMART" id="SM00226">
    <property type="entry name" value="LMWPc"/>
    <property type="match status" value="1"/>
</dbReference>
<dbReference type="InterPro" id="IPR050438">
    <property type="entry name" value="LMW_PTPase"/>
</dbReference>
<dbReference type="EC" id="3.1.3.48" evidence="2"/>
<dbReference type="RefSeq" id="WP_027951725.1">
    <property type="nucleotide sequence ID" value="NZ_JADU01000006.1"/>
</dbReference>
<evidence type="ECO:0000256" key="3">
    <source>
        <dbReference type="ARBA" id="ARBA00022801"/>
    </source>
</evidence>
<keyword evidence="7" id="KW-1185">Reference proteome</keyword>
<comment type="similarity">
    <text evidence="1">Belongs to the low molecular weight phosphotyrosine protein phosphatase family.</text>
</comment>
<keyword evidence="4" id="KW-0904">Protein phosphatase</keyword>
<evidence type="ECO:0000313" key="7">
    <source>
        <dbReference type="Proteomes" id="UP001589688"/>
    </source>
</evidence>
<dbReference type="PANTHER" id="PTHR11717:SF7">
    <property type="entry name" value="LOW MOLECULAR WEIGHT PHOSPHOTYROSINE PROTEIN PHOSPHATASE"/>
    <property type="match status" value="1"/>
</dbReference>
<dbReference type="InterPro" id="IPR036196">
    <property type="entry name" value="Ptyr_pPase_sf"/>
</dbReference>
<evidence type="ECO:0000256" key="1">
    <source>
        <dbReference type="ARBA" id="ARBA00011063"/>
    </source>
</evidence>
<dbReference type="Gene3D" id="3.40.50.2300">
    <property type="match status" value="1"/>
</dbReference>
<comment type="caution">
    <text evidence="6">The sequence shown here is derived from an EMBL/GenBank/DDBJ whole genome shotgun (WGS) entry which is preliminary data.</text>
</comment>
<reference evidence="6 7" key="1">
    <citation type="submission" date="2024-09" db="EMBL/GenBank/DDBJ databases">
        <authorList>
            <person name="Sun Q."/>
            <person name="Mori K."/>
        </authorList>
    </citation>
    <scope>NUCLEOTIDE SEQUENCE [LARGE SCALE GENOMIC DNA]</scope>
    <source>
        <strain evidence="6 7">ATCC 51272</strain>
    </source>
</reference>
<dbReference type="PRINTS" id="PR00719">
    <property type="entry name" value="LMWPTPASE"/>
</dbReference>
<keyword evidence="3 6" id="KW-0378">Hydrolase</keyword>
<dbReference type="PANTHER" id="PTHR11717">
    <property type="entry name" value="LOW MOLECULAR WEIGHT PROTEIN TYROSINE PHOSPHATASE"/>
    <property type="match status" value="1"/>
</dbReference>
<dbReference type="InterPro" id="IPR023485">
    <property type="entry name" value="Ptyr_pPase"/>
</dbReference>
<dbReference type="InterPro" id="IPR017867">
    <property type="entry name" value="Tyr_phospatase_low_mol_wt"/>
</dbReference>
<evidence type="ECO:0000259" key="5">
    <source>
        <dbReference type="SMART" id="SM00226"/>
    </source>
</evidence>
<evidence type="ECO:0000256" key="4">
    <source>
        <dbReference type="ARBA" id="ARBA00022912"/>
    </source>
</evidence>
<accession>A0ABV5ZI90</accession>
<gene>
    <name evidence="6" type="ORF">ACFFK8_04555</name>
</gene>
<name>A0ABV5ZI90_9BACT</name>
<feature type="domain" description="Phosphotyrosine protein phosphatase I" evidence="5">
    <location>
        <begin position="7"/>
        <end position="158"/>
    </location>
</feature>
<organism evidence="6 7">
    <name type="scientific">Hallella seregens ATCC 51272</name>
    <dbReference type="NCBI Taxonomy" id="1336250"/>
    <lineage>
        <taxon>Bacteria</taxon>
        <taxon>Pseudomonadati</taxon>
        <taxon>Bacteroidota</taxon>
        <taxon>Bacteroidia</taxon>
        <taxon>Bacteroidales</taxon>
        <taxon>Prevotellaceae</taxon>
        <taxon>Hallella</taxon>
    </lineage>
</organism>
<dbReference type="CDD" id="cd16343">
    <property type="entry name" value="LMWPTP"/>
    <property type="match status" value="1"/>
</dbReference>
<proteinExistence type="inferred from homology"/>
<sequence length="163" mass="18283">MTKKGKFSVLFICLGNICRSPAAQGILEKMVRQRGLDHLVHIDSAGIGGWHVGQLPDERMRSHGRAHGYEFDHRARQFDARTDLDRFDLIVTMDDDNYEAVMSRTRTPEQRARVTPVSTLFNAYAGHASVPDPYYGGAAGFELAISLIEDACQTLIDKYLAKR</sequence>
<dbReference type="EMBL" id="JBHLZF010000001">
    <property type="protein sequence ID" value="MFB9897098.1"/>
    <property type="molecule type" value="Genomic_DNA"/>
</dbReference>
<dbReference type="Proteomes" id="UP001589688">
    <property type="component" value="Unassembled WGS sequence"/>
</dbReference>
<dbReference type="Pfam" id="PF01451">
    <property type="entry name" value="LMWPc"/>
    <property type="match status" value="1"/>
</dbReference>
<protein>
    <recommendedName>
        <fullName evidence="2">protein-tyrosine-phosphatase</fullName>
        <ecNumber evidence="2">3.1.3.48</ecNumber>
    </recommendedName>
</protein>
<evidence type="ECO:0000313" key="6">
    <source>
        <dbReference type="EMBL" id="MFB9897098.1"/>
    </source>
</evidence>
<dbReference type="SUPFAM" id="SSF52788">
    <property type="entry name" value="Phosphotyrosine protein phosphatases I"/>
    <property type="match status" value="1"/>
</dbReference>
<evidence type="ECO:0000256" key="2">
    <source>
        <dbReference type="ARBA" id="ARBA00013064"/>
    </source>
</evidence>
<dbReference type="GO" id="GO:0004725">
    <property type="term" value="F:protein tyrosine phosphatase activity"/>
    <property type="evidence" value="ECO:0007669"/>
    <property type="project" value="UniProtKB-EC"/>
</dbReference>